<dbReference type="PANTHER" id="PTHR14969:SF13">
    <property type="entry name" value="AT30094P"/>
    <property type="match status" value="1"/>
</dbReference>
<feature type="transmembrane region" description="Helical" evidence="1">
    <location>
        <begin position="58"/>
        <end position="75"/>
    </location>
</feature>
<name>A0A2K9C639_9MOLU</name>
<dbReference type="InterPro" id="IPR000326">
    <property type="entry name" value="PAP2/HPO"/>
</dbReference>
<keyword evidence="4" id="KW-1185">Reference proteome</keyword>
<proteinExistence type="predicted"/>
<keyword evidence="1" id="KW-0812">Transmembrane</keyword>
<feature type="transmembrane region" description="Helical" evidence="1">
    <location>
        <begin position="156"/>
        <end position="177"/>
    </location>
</feature>
<feature type="domain" description="Phosphatidic acid phosphatase type 2/haloperoxidase" evidence="2">
    <location>
        <begin position="160"/>
        <end position="284"/>
    </location>
</feature>
<feature type="transmembrane region" description="Helical" evidence="1">
    <location>
        <begin position="87"/>
        <end position="108"/>
    </location>
</feature>
<accession>A0A2K9C639</accession>
<feature type="transmembrane region" description="Helical" evidence="1">
    <location>
        <begin position="12"/>
        <end position="38"/>
    </location>
</feature>
<dbReference type="SMART" id="SM00014">
    <property type="entry name" value="acidPPc"/>
    <property type="match status" value="1"/>
</dbReference>
<keyword evidence="1" id="KW-1133">Transmembrane helix</keyword>
<dbReference type="Proteomes" id="UP000233419">
    <property type="component" value="Chromosome"/>
</dbReference>
<dbReference type="Gene3D" id="1.20.144.10">
    <property type="entry name" value="Phosphatidic acid phosphatase type 2/haloperoxidase"/>
    <property type="match status" value="1"/>
</dbReference>
<evidence type="ECO:0000313" key="4">
    <source>
        <dbReference type="Proteomes" id="UP000233419"/>
    </source>
</evidence>
<evidence type="ECO:0000313" key="3">
    <source>
        <dbReference type="EMBL" id="AUF83757.1"/>
    </source>
</evidence>
<organism evidence="3 4">
    <name type="scientific">Mesoplasma syrphidae</name>
    <dbReference type="NCBI Taxonomy" id="225999"/>
    <lineage>
        <taxon>Bacteria</taxon>
        <taxon>Bacillati</taxon>
        <taxon>Mycoplasmatota</taxon>
        <taxon>Mollicutes</taxon>
        <taxon>Entomoplasmatales</taxon>
        <taxon>Entomoplasmataceae</taxon>
        <taxon>Mesoplasma</taxon>
    </lineage>
</organism>
<dbReference type="PANTHER" id="PTHR14969">
    <property type="entry name" value="SPHINGOSINE-1-PHOSPHATE PHOSPHOHYDROLASE"/>
    <property type="match status" value="1"/>
</dbReference>
<dbReference type="Pfam" id="PF01569">
    <property type="entry name" value="PAP2"/>
    <property type="match status" value="1"/>
</dbReference>
<evidence type="ECO:0000259" key="2">
    <source>
        <dbReference type="SMART" id="SM00014"/>
    </source>
</evidence>
<dbReference type="KEGG" id="msyr:CXP39_03020"/>
<reference evidence="3 4" key="1">
    <citation type="submission" date="2017-12" db="EMBL/GenBank/DDBJ databases">
        <title>Mesoplasma syrphidae YJS, Complete Genome.</title>
        <authorList>
            <person name="Knight T.F."/>
            <person name="Citino T."/>
            <person name="Rubinstein R."/>
            <person name="Neuschaefer Z."/>
        </authorList>
    </citation>
    <scope>NUCLEOTIDE SEQUENCE [LARGE SCALE GENOMIC DNA]</scope>
    <source>
        <strain evidence="3 4">YJS</strain>
    </source>
</reference>
<protein>
    <submittedName>
        <fullName evidence="3">Phosphatase PAP2 family protein</fullName>
    </submittedName>
</protein>
<dbReference type="SUPFAM" id="SSF48317">
    <property type="entry name" value="Acid phosphatase/Vanadium-dependent haloperoxidase"/>
    <property type="match status" value="1"/>
</dbReference>
<dbReference type="OrthoDB" id="401048at2"/>
<sequence>MKLHKDRQKFINWLSIAIIAILLLALFLVGTFLDLQIARKVGNPNSFFGVFFDWFGKIIYSLPLFIGIVLTIKSLKEHFNKKIKKFIEYSIYFGFWAIVMTIFLAEGLNKYLNNSVIDDGIIISLVLNSALVSLIFLGVVLYVDTDPEWIIEDRRLIRHVILMIIFIVIVNLSVLILKEIFARPRPQTIFAENSLEEYRPWWKIRYTGKNRSFPSGHVAAASTMLGLTILFDKEDSKGKYLIAHLVGWICILLVGFSRMIMTAHFLSDVVAATIIAFVTLVGVTSLRNKQCKFKCFKLPAKEEKNG</sequence>
<gene>
    <name evidence="3" type="ORF">CXP39_03020</name>
</gene>
<keyword evidence="1" id="KW-0472">Membrane</keyword>
<dbReference type="RefSeq" id="WP_027048573.1">
    <property type="nucleotide sequence ID" value="NZ_CP025257.1"/>
</dbReference>
<feature type="transmembrane region" description="Helical" evidence="1">
    <location>
        <begin position="212"/>
        <end position="231"/>
    </location>
</feature>
<feature type="transmembrane region" description="Helical" evidence="1">
    <location>
        <begin position="120"/>
        <end position="144"/>
    </location>
</feature>
<evidence type="ECO:0000256" key="1">
    <source>
        <dbReference type="SAM" id="Phobius"/>
    </source>
</evidence>
<dbReference type="InterPro" id="IPR036938">
    <property type="entry name" value="PAP2/HPO_sf"/>
</dbReference>
<dbReference type="EMBL" id="CP025257">
    <property type="protein sequence ID" value="AUF83757.1"/>
    <property type="molecule type" value="Genomic_DNA"/>
</dbReference>
<dbReference type="AlphaFoldDB" id="A0A2K9C639"/>
<feature type="transmembrane region" description="Helical" evidence="1">
    <location>
        <begin position="265"/>
        <end position="286"/>
    </location>
</feature>
<feature type="transmembrane region" description="Helical" evidence="1">
    <location>
        <begin position="240"/>
        <end position="259"/>
    </location>
</feature>